<sequence>MSHTFKLKKGLDLPVEGRPSQVIEDGNKVETVAILGHDYVGMKPTMLVKEGERVKLGQALLEDKKNPGVMVTSPGCGTIKAIHRGARRVLRSVVIELDGDEAEEFQRYDPAEFTSIDHDTVCEQLRHSGLWNAFRTRPYSKAPETGSVPSAIFVTSVDTRPLAADPMVVINDAREEFNQGLALLTVMTHGNVYVNTAEPYELPTHLERVVNTCFQGPHPAGLPGTHMHMLEPAHAGKTLWHINHQDVIAFARFLKSGRLPVDRVVAIGGPMVKNPRLLRTRMGANTEELLKDELEAGECRIISGSVLAGKKAAGWGQFLGRFHNQISILPEGRERELLGWIKPGRNKFSAINSHLSSLLPRNRLFRFTTSTNGSPRAMVPIGNYESVMPLDILPTQLLRALVTRDTDLAQQLGCLELDEEDLALCSYVSSSKFDYGLALRACLEQIEREG</sequence>
<dbReference type="Pfam" id="PF24836">
    <property type="entry name" value="NQRA_2nd"/>
    <property type="match status" value="1"/>
</dbReference>
<evidence type="ECO:0000259" key="11">
    <source>
        <dbReference type="Pfam" id="PF24836"/>
    </source>
</evidence>
<dbReference type="PATRIC" id="fig|2340.3.peg.456"/>
<reference evidence="12 14" key="1">
    <citation type="journal article" date="2014" name="BMC Genomics">
        <title>The genome of the intracellular bacterium of the coastal bivalve, Solemya velum: a blueprint for thriving in and out of symbiosis.</title>
        <authorList>
            <person name="Dmytrenko O."/>
            <person name="Russell S.L."/>
            <person name="Loo W.T."/>
            <person name="Fontanez K.M."/>
            <person name="Liao L."/>
            <person name="Roeselers G."/>
            <person name="Sharma R."/>
            <person name="Stewart F.J."/>
            <person name="Newton I.L."/>
            <person name="Woyke T."/>
            <person name="Wu D."/>
            <person name="Lang J.M."/>
            <person name="Eisen J.A."/>
            <person name="Cavanaugh C.M."/>
        </authorList>
    </citation>
    <scope>NUCLEOTIDE SEQUENCE [LARGE SCALE GENOMIC DNA]</scope>
    <source>
        <strain evidence="12 14">WH</strain>
    </source>
</reference>
<dbReference type="GeneID" id="86991846"/>
<dbReference type="Pfam" id="PF11973">
    <property type="entry name" value="NQRA_SLBB"/>
    <property type="match status" value="1"/>
</dbReference>
<dbReference type="OrthoDB" id="9774536at2"/>
<evidence type="ECO:0000313" key="12">
    <source>
        <dbReference type="EMBL" id="KHF25944.1"/>
    </source>
</evidence>
<keyword evidence="4 8" id="KW-0915">Sodium</keyword>
<feature type="domain" description="NqrA second alpha/beta" evidence="11">
    <location>
        <begin position="117"/>
        <end position="259"/>
    </location>
</feature>
<dbReference type="EMBL" id="MPNX01000015">
    <property type="protein sequence ID" value="OOY34459.1"/>
    <property type="molecule type" value="Genomic_DNA"/>
</dbReference>
<accession>A0A0B0HDG7</accession>
<reference evidence="13 15" key="2">
    <citation type="submission" date="2016-11" db="EMBL/GenBank/DDBJ databases">
        <title>Mixed transmission modes and dynamic genome evolution in an obligate animal-bacterial symbiosis.</title>
        <authorList>
            <person name="Russell S.L."/>
            <person name="Corbett-Detig R.B."/>
            <person name="Cavanaugh C.M."/>
        </authorList>
    </citation>
    <scope>NUCLEOTIDE SEQUENCE [LARGE SCALE GENOMIC DNA]</scope>
    <source>
        <strain evidence="13">MA-KB16</strain>
    </source>
</reference>
<keyword evidence="6 8" id="KW-0830">Ubiquinone</keyword>
<comment type="catalytic activity">
    <reaction evidence="8">
        <text>a ubiquinone + n Na(+)(in) + NADH + H(+) = a ubiquinol + n Na(+)(out) + NAD(+)</text>
        <dbReference type="Rhea" id="RHEA:47748"/>
        <dbReference type="Rhea" id="RHEA-COMP:9565"/>
        <dbReference type="Rhea" id="RHEA-COMP:9566"/>
        <dbReference type="ChEBI" id="CHEBI:15378"/>
        <dbReference type="ChEBI" id="CHEBI:16389"/>
        <dbReference type="ChEBI" id="CHEBI:17976"/>
        <dbReference type="ChEBI" id="CHEBI:29101"/>
        <dbReference type="ChEBI" id="CHEBI:57540"/>
        <dbReference type="ChEBI" id="CHEBI:57945"/>
        <dbReference type="EC" id="7.2.1.1"/>
    </reaction>
</comment>
<dbReference type="EMBL" id="JRAA01000001">
    <property type="protein sequence ID" value="KHF25944.1"/>
    <property type="molecule type" value="Genomic_DNA"/>
</dbReference>
<keyword evidence="3 8" id="KW-0520">NAD</keyword>
<feature type="domain" description="NqrA N-terminal barrel-sandwich hybrid" evidence="9">
    <location>
        <begin position="6"/>
        <end position="98"/>
    </location>
</feature>
<dbReference type="InterPro" id="IPR056147">
    <property type="entry name" value="NQRA_N"/>
</dbReference>
<dbReference type="Pfam" id="PF05896">
    <property type="entry name" value="NQRA_N"/>
    <property type="match status" value="1"/>
</dbReference>
<gene>
    <name evidence="8 12" type="primary">nqrA</name>
    <name evidence="13" type="ORF">BOV88_09905</name>
    <name evidence="12" type="ORF">JV46_13720</name>
</gene>
<keyword evidence="2 8" id="KW-1278">Translocase</keyword>
<name>A0A0B0HDG7_SOVGS</name>
<protein>
    <recommendedName>
        <fullName evidence="8">Na(+)-translocating NADH-quinone reductase subunit A</fullName>
        <shortName evidence="8">Na(+)-NQR subunit A</shortName>
        <shortName evidence="8">Na(+)-translocating NQR subunit A</shortName>
        <ecNumber evidence="8">7.2.1.1</ecNumber>
    </recommendedName>
    <alternativeName>
        <fullName evidence="8">NQR complex subunit A</fullName>
    </alternativeName>
    <alternativeName>
        <fullName evidence="8">NQR-1 subunit A</fullName>
    </alternativeName>
</protein>
<comment type="caution">
    <text evidence="12">The sequence shown here is derived from an EMBL/GenBank/DDBJ whole genome shotgun (WGS) entry which is preliminary data.</text>
</comment>
<dbReference type="PANTHER" id="PTHR37839">
    <property type="entry name" value="NA(+)-TRANSLOCATING NADH-QUINONE REDUCTASE SUBUNIT A"/>
    <property type="match status" value="1"/>
</dbReference>
<dbReference type="GO" id="GO:0006814">
    <property type="term" value="P:sodium ion transport"/>
    <property type="evidence" value="ECO:0007669"/>
    <property type="project" value="UniProtKB-UniRule"/>
</dbReference>
<evidence type="ECO:0000256" key="6">
    <source>
        <dbReference type="ARBA" id="ARBA00023075"/>
    </source>
</evidence>
<proteinExistence type="inferred from homology"/>
<evidence type="ECO:0000256" key="5">
    <source>
        <dbReference type="ARBA" id="ARBA00023065"/>
    </source>
</evidence>
<keyword evidence="7 8" id="KW-0739">Sodium transport</keyword>
<evidence type="ECO:0000259" key="9">
    <source>
        <dbReference type="Pfam" id="PF05896"/>
    </source>
</evidence>
<comment type="subunit">
    <text evidence="8">Composed of six subunits; NqrA, NqrB, NqrC, NqrD, NqrE and NqrF.</text>
</comment>
<evidence type="ECO:0000256" key="8">
    <source>
        <dbReference type="HAMAP-Rule" id="MF_00425"/>
    </source>
</evidence>
<evidence type="ECO:0000256" key="2">
    <source>
        <dbReference type="ARBA" id="ARBA00022967"/>
    </source>
</evidence>
<dbReference type="eggNOG" id="COG1726">
    <property type="taxonomic scope" value="Bacteria"/>
</dbReference>
<feature type="domain" description="Na(+)-translocating NADH-quinone reductase subunit A C-terminal" evidence="10">
    <location>
        <begin position="264"/>
        <end position="312"/>
    </location>
</feature>
<keyword evidence="12" id="KW-0560">Oxidoreductase</keyword>
<evidence type="ECO:0000313" key="14">
    <source>
        <dbReference type="Proteomes" id="UP000030856"/>
    </source>
</evidence>
<keyword evidence="14" id="KW-1185">Reference proteome</keyword>
<dbReference type="GO" id="GO:0016655">
    <property type="term" value="F:oxidoreductase activity, acting on NAD(P)H, quinone or similar compound as acceptor"/>
    <property type="evidence" value="ECO:0007669"/>
    <property type="project" value="UniProtKB-UniRule"/>
</dbReference>
<evidence type="ECO:0000313" key="13">
    <source>
        <dbReference type="EMBL" id="OOY34459.1"/>
    </source>
</evidence>
<dbReference type="EC" id="7.2.1.1" evidence="8"/>
<dbReference type="NCBIfam" id="TIGR01936">
    <property type="entry name" value="nqrA"/>
    <property type="match status" value="1"/>
</dbReference>
<evidence type="ECO:0000256" key="4">
    <source>
        <dbReference type="ARBA" id="ARBA00023053"/>
    </source>
</evidence>
<comment type="similarity">
    <text evidence="8">Belongs to the NqrA family.</text>
</comment>
<comment type="function">
    <text evidence="8">NQR complex catalyzes the reduction of ubiquinone-1 to ubiquinol by two successive reactions, coupled with the transport of Na(+) ions from the cytoplasm to the periplasm. NqrA to NqrE are probably involved in the second step, the conversion of ubisemiquinone to ubiquinol.</text>
</comment>
<dbReference type="NCBIfam" id="NF003759">
    <property type="entry name" value="PRK05352.1-2"/>
    <property type="match status" value="1"/>
</dbReference>
<dbReference type="Proteomes" id="UP000030856">
    <property type="component" value="Unassembled WGS sequence"/>
</dbReference>
<dbReference type="InterPro" id="IPR022615">
    <property type="entry name" value="NqrA_C_domain"/>
</dbReference>
<dbReference type="STRING" id="2340.JV46_13720"/>
<evidence type="ECO:0000256" key="1">
    <source>
        <dbReference type="ARBA" id="ARBA00022448"/>
    </source>
</evidence>
<dbReference type="InterPro" id="IPR056148">
    <property type="entry name" value="NQRA_2nd"/>
</dbReference>
<dbReference type="InterPro" id="IPR008703">
    <property type="entry name" value="NqrA"/>
</dbReference>
<organism evidence="12 14">
    <name type="scientific">Solemya velum gill symbiont</name>
    <dbReference type="NCBI Taxonomy" id="2340"/>
    <lineage>
        <taxon>Bacteria</taxon>
        <taxon>Pseudomonadati</taxon>
        <taxon>Pseudomonadota</taxon>
        <taxon>Gammaproteobacteria</taxon>
        <taxon>sulfur-oxidizing symbionts</taxon>
    </lineage>
</organism>
<keyword evidence="1 8" id="KW-0813">Transport</keyword>
<dbReference type="RefSeq" id="WP_043115636.1">
    <property type="nucleotide sequence ID" value="NZ_JRAA01000001.1"/>
</dbReference>
<dbReference type="AlphaFoldDB" id="A0A0B0HDG7"/>
<evidence type="ECO:0000313" key="15">
    <source>
        <dbReference type="Proteomes" id="UP000190962"/>
    </source>
</evidence>
<evidence type="ECO:0000256" key="7">
    <source>
        <dbReference type="ARBA" id="ARBA00023201"/>
    </source>
</evidence>
<dbReference type="PANTHER" id="PTHR37839:SF1">
    <property type="entry name" value="NA(+)-TRANSLOCATING NADH-QUINONE REDUCTASE SUBUNIT A"/>
    <property type="match status" value="1"/>
</dbReference>
<keyword evidence="5 8" id="KW-0406">Ion transport</keyword>
<evidence type="ECO:0000256" key="3">
    <source>
        <dbReference type="ARBA" id="ARBA00023027"/>
    </source>
</evidence>
<dbReference type="Proteomes" id="UP000190962">
    <property type="component" value="Unassembled WGS sequence"/>
</dbReference>
<dbReference type="HAMAP" id="MF_00425">
    <property type="entry name" value="NqrA"/>
    <property type="match status" value="1"/>
</dbReference>
<evidence type="ECO:0000259" key="10">
    <source>
        <dbReference type="Pfam" id="PF11973"/>
    </source>
</evidence>